<dbReference type="InterPro" id="IPR029063">
    <property type="entry name" value="SAM-dependent_MTases_sf"/>
</dbReference>
<feature type="binding site" evidence="1">
    <location>
        <position position="116"/>
    </location>
    <ligand>
        <name>S-adenosyl-L-methionine</name>
        <dbReference type="ChEBI" id="CHEBI:59789"/>
    </ligand>
</feature>
<feature type="binding site" evidence="1">
    <location>
        <begin position="159"/>
        <end position="160"/>
    </location>
    <ligand>
        <name>S-adenosyl-L-methionine</name>
        <dbReference type="ChEBI" id="CHEBI:59789"/>
    </ligand>
</feature>
<dbReference type="GO" id="GO:0005829">
    <property type="term" value="C:cytosol"/>
    <property type="evidence" value="ECO:0007669"/>
    <property type="project" value="TreeGrafter"/>
</dbReference>
<reference evidence="2 3" key="1">
    <citation type="submission" date="2018-10" db="EMBL/GenBank/DDBJ databases">
        <title>Genomic Encyclopedia of Type Strains, Phase IV (KMG-IV): sequencing the most valuable type-strain genomes for metagenomic binning, comparative biology and taxonomic classification.</title>
        <authorList>
            <person name="Goeker M."/>
        </authorList>
    </citation>
    <scope>NUCLEOTIDE SEQUENCE [LARGE SCALE GENOMIC DNA]</scope>
    <source>
        <strain evidence="2 3">DSM 4734</strain>
    </source>
</reference>
<dbReference type="SUPFAM" id="SSF53335">
    <property type="entry name" value="S-adenosyl-L-methionine-dependent methyltransferases"/>
    <property type="match status" value="1"/>
</dbReference>
<feature type="site" description="Interaction with substrate rRNA" evidence="1">
    <location>
        <position position="18"/>
    </location>
</feature>
<dbReference type="HAMAP" id="MF_00934">
    <property type="entry name" value="23SrRNA_methyltr_J"/>
    <property type="match status" value="1"/>
</dbReference>
<feature type="active site" description="Proton acceptor" evidence="1">
    <location>
        <position position="180"/>
    </location>
</feature>
<comment type="similarity">
    <text evidence="1">Belongs to the RlmJ family.</text>
</comment>
<dbReference type="GO" id="GO:0070475">
    <property type="term" value="P:rRNA base methylation"/>
    <property type="evidence" value="ECO:0007669"/>
    <property type="project" value="UniProtKB-UniRule"/>
</dbReference>
<feature type="binding site" evidence="1">
    <location>
        <position position="134"/>
    </location>
    <ligand>
        <name>S-adenosyl-L-methionine</name>
        <dbReference type="ChEBI" id="CHEBI:59789"/>
    </ligand>
</feature>
<proteinExistence type="inferred from homology"/>
<organism evidence="2 3">
    <name type="scientific">Maricaulis maris</name>
    <dbReference type="NCBI Taxonomy" id="74318"/>
    <lineage>
        <taxon>Bacteria</taxon>
        <taxon>Pseudomonadati</taxon>
        <taxon>Pseudomonadota</taxon>
        <taxon>Alphaproteobacteria</taxon>
        <taxon>Maricaulales</taxon>
        <taxon>Maricaulaceae</taxon>
        <taxon>Maricaulis</taxon>
    </lineage>
</organism>
<evidence type="ECO:0000256" key="1">
    <source>
        <dbReference type="HAMAP-Rule" id="MF_00934"/>
    </source>
</evidence>
<keyword evidence="1" id="KW-0694">RNA-binding</keyword>
<evidence type="ECO:0000313" key="2">
    <source>
        <dbReference type="EMBL" id="RKR04118.1"/>
    </source>
</evidence>
<feature type="binding site" evidence="1">
    <location>
        <position position="180"/>
    </location>
    <ligand>
        <name>S-adenosyl-L-methionine</name>
        <dbReference type="ChEBI" id="CHEBI:59789"/>
    </ligand>
</feature>
<dbReference type="PANTHER" id="PTHR37426">
    <property type="entry name" value="RIBOSOMAL RNA LARGE SUBUNIT METHYLTRANSFERASE J"/>
    <property type="match status" value="1"/>
</dbReference>
<evidence type="ECO:0000313" key="3">
    <source>
        <dbReference type="Proteomes" id="UP000273675"/>
    </source>
</evidence>
<feature type="binding site" evidence="1">
    <location>
        <position position="33"/>
    </location>
    <ligand>
        <name>S-adenosyl-L-methionine</name>
        <dbReference type="ChEBI" id="CHEBI:59789"/>
    </ligand>
</feature>
<feature type="binding site" evidence="1">
    <location>
        <position position="56"/>
    </location>
    <ligand>
        <name>S-adenosyl-L-methionine</name>
        <dbReference type="ChEBI" id="CHEBI:59789"/>
    </ligand>
</feature>
<keyword evidence="1 2" id="KW-0489">Methyltransferase</keyword>
<dbReference type="PANTHER" id="PTHR37426:SF1">
    <property type="entry name" value="RIBOSOMAL RNA LARGE SUBUNIT METHYLTRANSFERASE J"/>
    <property type="match status" value="1"/>
</dbReference>
<keyword evidence="1 2" id="KW-0808">Transferase</keyword>
<dbReference type="Pfam" id="PF04378">
    <property type="entry name" value="RsmJ"/>
    <property type="match status" value="1"/>
</dbReference>
<comment type="caution">
    <text evidence="2">The sequence shown here is derived from an EMBL/GenBank/DDBJ whole genome shotgun (WGS) entry which is preliminary data.</text>
</comment>
<sequence>MQVVASGAAPRYSAAMNYRHAFHAGNFADVLKHSVLALCLEHLNAKPKPYRVIDTHAGIGGYDLASSEAERSPEWKDGIARLIDADLPEPVQAMLGPWLDIVRDMNPDGIKAYPGSPEIAARLTREDDRVHLCELHEADSQTLDNRYRRDARVKVERRDGYKALKSLVPPKEKRGLVLIDPPFEDRDELAHMAEAVMGALAKWPTGTFIFWRSLKNLWAADRFDNGLAEWLISEKDFEPEKILRADLWIRDLASEGKLAGAGVVIINPPFTLEDKLVNAMPWLAETLAQGDGYGWRVDGGLTEDDLDEDEG</sequence>
<keyword evidence="1" id="KW-0949">S-adenosyl-L-methionine</keyword>
<keyword evidence="1" id="KW-0698">rRNA processing</keyword>
<dbReference type="OrthoDB" id="9791274at2"/>
<protein>
    <recommendedName>
        <fullName evidence="1">Ribosomal RNA large subunit methyltransferase J</fullName>
        <ecNumber evidence="1">2.1.1.266</ecNumber>
    </recommendedName>
    <alternativeName>
        <fullName evidence="1">23S rRNA (adenine(2030)-N6)-methyltransferase</fullName>
    </alternativeName>
    <alternativeName>
        <fullName evidence="1">23S rRNA m6A2030 methyltransferase</fullName>
    </alternativeName>
</protein>
<name>A0A495DMG4_9PROT</name>
<dbReference type="Gene3D" id="3.40.50.150">
    <property type="entry name" value="Vaccinia Virus protein VP39"/>
    <property type="match status" value="1"/>
</dbReference>
<dbReference type="GO" id="GO:0036307">
    <property type="term" value="F:23S rRNA (adenine(2030)-N(6))-methyltransferase activity"/>
    <property type="evidence" value="ECO:0007669"/>
    <property type="project" value="UniProtKB-UniRule"/>
</dbReference>
<dbReference type="InterPro" id="IPR007473">
    <property type="entry name" value="RlmJ"/>
</dbReference>
<dbReference type="EC" id="2.1.1.266" evidence="1"/>
<dbReference type="GO" id="GO:0003723">
    <property type="term" value="F:RNA binding"/>
    <property type="evidence" value="ECO:0007669"/>
    <property type="project" value="UniProtKB-UniRule"/>
</dbReference>
<gene>
    <name evidence="1" type="primary">rlmJ</name>
    <name evidence="2" type="ORF">C7435_0562</name>
</gene>
<comment type="subunit">
    <text evidence="1">Monomer.</text>
</comment>
<accession>A0A495DMG4</accession>
<comment type="catalytic activity">
    <reaction evidence="1">
        <text>adenosine(2030) in 23S rRNA + S-adenosyl-L-methionine = N(6)-methyladenosine(2030) in 23S rRNA + S-adenosyl-L-homocysteine + H(+)</text>
        <dbReference type="Rhea" id="RHEA:43736"/>
        <dbReference type="Rhea" id="RHEA-COMP:10668"/>
        <dbReference type="Rhea" id="RHEA-COMP:10669"/>
        <dbReference type="ChEBI" id="CHEBI:15378"/>
        <dbReference type="ChEBI" id="CHEBI:57856"/>
        <dbReference type="ChEBI" id="CHEBI:59789"/>
        <dbReference type="ChEBI" id="CHEBI:74411"/>
        <dbReference type="ChEBI" id="CHEBI:74449"/>
        <dbReference type="EC" id="2.1.1.266"/>
    </reaction>
</comment>
<dbReference type="AlphaFoldDB" id="A0A495DMG4"/>
<dbReference type="Proteomes" id="UP000273675">
    <property type="component" value="Unassembled WGS sequence"/>
</dbReference>
<dbReference type="EMBL" id="RBIM01000001">
    <property type="protein sequence ID" value="RKR04118.1"/>
    <property type="molecule type" value="Genomic_DNA"/>
</dbReference>
<comment type="function">
    <text evidence="1">Specifically methylates the adenine in position 2030 of 23S rRNA.</text>
</comment>